<dbReference type="Pfam" id="PF07730">
    <property type="entry name" value="HisKA_3"/>
    <property type="match status" value="1"/>
</dbReference>
<organism evidence="6 7">
    <name type="scientific">Ramlibacter algicola</name>
    <dbReference type="NCBI Taxonomy" id="2795217"/>
    <lineage>
        <taxon>Bacteria</taxon>
        <taxon>Pseudomonadati</taxon>
        <taxon>Pseudomonadota</taxon>
        <taxon>Betaproteobacteria</taxon>
        <taxon>Burkholderiales</taxon>
        <taxon>Comamonadaceae</taxon>
        <taxon>Ramlibacter</taxon>
    </lineage>
</organism>
<dbReference type="Pfam" id="PF02518">
    <property type="entry name" value="HATPase_c"/>
    <property type="match status" value="1"/>
</dbReference>
<proteinExistence type="predicted"/>
<reference evidence="6" key="1">
    <citation type="submission" date="2020-12" db="EMBL/GenBank/DDBJ databases">
        <title>Ramlibacter sp. nov., isolated from a freshwater alga, Cryptomonas.</title>
        <authorList>
            <person name="Kim H.M."/>
            <person name="Jeon C.O."/>
        </authorList>
    </citation>
    <scope>NUCLEOTIDE SEQUENCE</scope>
    <source>
        <strain evidence="6">CrO1</strain>
    </source>
</reference>
<dbReference type="InterPro" id="IPR000014">
    <property type="entry name" value="PAS"/>
</dbReference>
<dbReference type="SMART" id="SM00091">
    <property type="entry name" value="PAS"/>
    <property type="match status" value="1"/>
</dbReference>
<dbReference type="InterPro" id="IPR036890">
    <property type="entry name" value="HATPase_C_sf"/>
</dbReference>
<dbReference type="Pfam" id="PF00989">
    <property type="entry name" value="PAS"/>
    <property type="match status" value="1"/>
</dbReference>
<dbReference type="PANTHER" id="PTHR24421:SF59">
    <property type="entry name" value="OXYGEN SENSOR HISTIDINE KINASE NREB"/>
    <property type="match status" value="1"/>
</dbReference>
<comment type="caution">
    <text evidence="6">The sequence shown here is derived from an EMBL/GenBank/DDBJ whole genome shotgun (WGS) entry which is preliminary data.</text>
</comment>
<dbReference type="SUPFAM" id="SSF55785">
    <property type="entry name" value="PYP-like sensor domain (PAS domain)"/>
    <property type="match status" value="1"/>
</dbReference>
<feature type="domain" description="Histidine kinase" evidence="4">
    <location>
        <begin position="160"/>
        <end position="351"/>
    </location>
</feature>
<dbReference type="SMART" id="SM00387">
    <property type="entry name" value="HATPase_c"/>
    <property type="match status" value="1"/>
</dbReference>
<dbReference type="Gene3D" id="3.30.450.20">
    <property type="entry name" value="PAS domain"/>
    <property type="match status" value="1"/>
</dbReference>
<dbReference type="NCBIfam" id="TIGR00229">
    <property type="entry name" value="sensory_box"/>
    <property type="match status" value="1"/>
</dbReference>
<dbReference type="PROSITE" id="PS50109">
    <property type="entry name" value="HIS_KIN"/>
    <property type="match status" value="1"/>
</dbReference>
<dbReference type="SUPFAM" id="SSF55874">
    <property type="entry name" value="ATPase domain of HSP90 chaperone/DNA topoisomerase II/histidine kinase"/>
    <property type="match status" value="1"/>
</dbReference>
<accession>A0A934Q3J4</accession>
<dbReference type="InterPro" id="IPR005467">
    <property type="entry name" value="His_kinase_dom"/>
</dbReference>
<dbReference type="InterPro" id="IPR003594">
    <property type="entry name" value="HATPase_dom"/>
</dbReference>
<dbReference type="CDD" id="cd16917">
    <property type="entry name" value="HATPase_UhpB-NarQ-NarX-like"/>
    <property type="match status" value="1"/>
</dbReference>
<dbReference type="Proteomes" id="UP000617041">
    <property type="component" value="Unassembled WGS sequence"/>
</dbReference>
<protein>
    <submittedName>
        <fullName evidence="6">PAS domain S-box protein</fullName>
    </submittedName>
</protein>
<dbReference type="GO" id="GO:0016020">
    <property type="term" value="C:membrane"/>
    <property type="evidence" value="ECO:0007669"/>
    <property type="project" value="InterPro"/>
</dbReference>
<sequence length="353" mass="38156">MPSRFHHADSEGVAARLAGLLDSAMDGILSIDEGQVIVLYNRAAEKIFGWTAAEALGQRLEMLLPERHRAGHAGMVARFGTTGVTTRRMGDGTTITGLRKDGSVFPMDASISQLDTGHGKVYTVILRDVSERVRARQELAAFAAEASGVREQEKSRIARELHDELAQSLTALKMDTIWVRDNLRADPTAAAAKLDAMVALLDQSVASTRRIAADLRPLVLDDLGLAAAIEWVAHGFQQRTGVPCELDMDEDLDLPEPYATAVFRIVQESLANVAKHAQASKVQVRVAQEGNRMVLSVQDDGRGFVTGEPRKPQSLGLAGLRERAQLLSGEVRVTSAPGEGTRVEARIPVQEAA</sequence>
<dbReference type="GO" id="GO:0006355">
    <property type="term" value="P:regulation of DNA-templated transcription"/>
    <property type="evidence" value="ECO:0007669"/>
    <property type="project" value="InterPro"/>
</dbReference>
<evidence type="ECO:0000259" key="4">
    <source>
        <dbReference type="PROSITE" id="PS50109"/>
    </source>
</evidence>
<dbReference type="AlphaFoldDB" id="A0A934Q3J4"/>
<feature type="domain" description="PAS" evidence="5">
    <location>
        <begin position="13"/>
        <end position="66"/>
    </location>
</feature>
<dbReference type="GO" id="GO:0000155">
    <property type="term" value="F:phosphorelay sensor kinase activity"/>
    <property type="evidence" value="ECO:0007669"/>
    <property type="project" value="InterPro"/>
</dbReference>
<dbReference type="GO" id="GO:0046983">
    <property type="term" value="F:protein dimerization activity"/>
    <property type="evidence" value="ECO:0007669"/>
    <property type="project" value="InterPro"/>
</dbReference>
<dbReference type="InterPro" id="IPR035965">
    <property type="entry name" value="PAS-like_dom_sf"/>
</dbReference>
<evidence type="ECO:0000259" key="5">
    <source>
        <dbReference type="PROSITE" id="PS50112"/>
    </source>
</evidence>
<evidence type="ECO:0000256" key="3">
    <source>
        <dbReference type="ARBA" id="ARBA00023012"/>
    </source>
</evidence>
<keyword evidence="1" id="KW-0808">Transferase</keyword>
<evidence type="ECO:0000313" key="7">
    <source>
        <dbReference type="Proteomes" id="UP000617041"/>
    </source>
</evidence>
<evidence type="ECO:0000256" key="2">
    <source>
        <dbReference type="ARBA" id="ARBA00022777"/>
    </source>
</evidence>
<dbReference type="EMBL" id="JAEDAO010000001">
    <property type="protein sequence ID" value="MBK0393906.1"/>
    <property type="molecule type" value="Genomic_DNA"/>
</dbReference>
<keyword evidence="2" id="KW-0418">Kinase</keyword>
<dbReference type="InterPro" id="IPR013767">
    <property type="entry name" value="PAS_fold"/>
</dbReference>
<gene>
    <name evidence="6" type="ORF">I8E28_15000</name>
</gene>
<dbReference type="PANTHER" id="PTHR24421">
    <property type="entry name" value="NITRATE/NITRITE SENSOR PROTEIN NARX-RELATED"/>
    <property type="match status" value="1"/>
</dbReference>
<keyword evidence="7" id="KW-1185">Reference proteome</keyword>
<dbReference type="InterPro" id="IPR011712">
    <property type="entry name" value="Sig_transdc_His_kin_sub3_dim/P"/>
</dbReference>
<keyword evidence="3" id="KW-0902">Two-component regulatory system</keyword>
<evidence type="ECO:0000256" key="1">
    <source>
        <dbReference type="ARBA" id="ARBA00022679"/>
    </source>
</evidence>
<name>A0A934Q3J4_9BURK</name>
<evidence type="ECO:0000313" key="6">
    <source>
        <dbReference type="EMBL" id="MBK0393906.1"/>
    </source>
</evidence>
<dbReference type="Gene3D" id="3.30.565.10">
    <property type="entry name" value="Histidine kinase-like ATPase, C-terminal domain"/>
    <property type="match status" value="1"/>
</dbReference>
<dbReference type="InterPro" id="IPR050482">
    <property type="entry name" value="Sensor_HK_TwoCompSys"/>
</dbReference>
<dbReference type="Gene3D" id="1.20.5.1930">
    <property type="match status" value="1"/>
</dbReference>
<dbReference type="PROSITE" id="PS50112">
    <property type="entry name" value="PAS"/>
    <property type="match status" value="1"/>
</dbReference>
<dbReference type="CDD" id="cd00130">
    <property type="entry name" value="PAS"/>
    <property type="match status" value="1"/>
</dbReference>
<dbReference type="RefSeq" id="WP_200788866.1">
    <property type="nucleotide sequence ID" value="NZ_JAEDAO010000001.1"/>
</dbReference>